<keyword evidence="4" id="KW-0255">Endonuclease</keyword>
<dbReference type="Gene3D" id="1.10.340.70">
    <property type="match status" value="1"/>
</dbReference>
<dbReference type="InterPro" id="IPR000953">
    <property type="entry name" value="Chromo/chromo_shadow_dom"/>
</dbReference>
<organism evidence="8 9">
    <name type="scientific">Pisum sativum</name>
    <name type="common">Garden pea</name>
    <name type="synonym">Lathyrus oleraceus</name>
    <dbReference type="NCBI Taxonomy" id="3888"/>
    <lineage>
        <taxon>Eukaryota</taxon>
        <taxon>Viridiplantae</taxon>
        <taxon>Streptophyta</taxon>
        <taxon>Embryophyta</taxon>
        <taxon>Tracheophyta</taxon>
        <taxon>Spermatophyta</taxon>
        <taxon>Magnoliopsida</taxon>
        <taxon>eudicotyledons</taxon>
        <taxon>Gunneridae</taxon>
        <taxon>Pentapetalae</taxon>
        <taxon>rosids</taxon>
        <taxon>fabids</taxon>
        <taxon>Fabales</taxon>
        <taxon>Fabaceae</taxon>
        <taxon>Papilionoideae</taxon>
        <taxon>50 kb inversion clade</taxon>
        <taxon>NPAAA clade</taxon>
        <taxon>Hologalegina</taxon>
        <taxon>IRL clade</taxon>
        <taxon>Fabeae</taxon>
        <taxon>Lathyrus</taxon>
    </lineage>
</organism>
<dbReference type="InterPro" id="IPR050951">
    <property type="entry name" value="Retrovirus_Pol_polyprotein"/>
</dbReference>
<name>A0A9D4YNE1_PEA</name>
<dbReference type="InterPro" id="IPR043502">
    <property type="entry name" value="DNA/RNA_pol_sf"/>
</dbReference>
<keyword evidence="5" id="KW-0378">Hydrolase</keyword>
<accession>A0A9D4YNE1</accession>
<dbReference type="SUPFAM" id="SSF56672">
    <property type="entry name" value="DNA/RNA polymerases"/>
    <property type="match status" value="1"/>
</dbReference>
<keyword evidence="1" id="KW-0808">Transferase</keyword>
<keyword evidence="9" id="KW-1185">Reference proteome</keyword>
<dbReference type="EMBL" id="JAMSHJ010000001">
    <property type="protein sequence ID" value="KAI5440490.1"/>
    <property type="molecule type" value="Genomic_DNA"/>
</dbReference>
<dbReference type="InterPro" id="IPR023780">
    <property type="entry name" value="Chromo_domain"/>
</dbReference>
<reference evidence="8 9" key="1">
    <citation type="journal article" date="2022" name="Nat. Genet.">
        <title>Improved pea reference genome and pan-genome highlight genomic features and evolutionary characteristics.</title>
        <authorList>
            <person name="Yang T."/>
            <person name="Liu R."/>
            <person name="Luo Y."/>
            <person name="Hu S."/>
            <person name="Wang D."/>
            <person name="Wang C."/>
            <person name="Pandey M.K."/>
            <person name="Ge S."/>
            <person name="Xu Q."/>
            <person name="Li N."/>
            <person name="Li G."/>
            <person name="Huang Y."/>
            <person name="Saxena R.K."/>
            <person name="Ji Y."/>
            <person name="Li M."/>
            <person name="Yan X."/>
            <person name="He Y."/>
            <person name="Liu Y."/>
            <person name="Wang X."/>
            <person name="Xiang C."/>
            <person name="Varshney R.K."/>
            <person name="Ding H."/>
            <person name="Gao S."/>
            <person name="Zong X."/>
        </authorList>
    </citation>
    <scope>NUCLEOTIDE SEQUENCE [LARGE SCALE GENOMIC DNA]</scope>
    <source>
        <strain evidence="8 9">cv. Zhongwan 6</strain>
    </source>
</reference>
<dbReference type="InterPro" id="IPR041373">
    <property type="entry name" value="RT_RNaseH"/>
</dbReference>
<dbReference type="GO" id="GO:0016787">
    <property type="term" value="F:hydrolase activity"/>
    <property type="evidence" value="ECO:0007669"/>
    <property type="project" value="UniProtKB-KW"/>
</dbReference>
<protein>
    <recommendedName>
        <fullName evidence="7">Chromo domain-containing protein</fullName>
    </recommendedName>
</protein>
<dbReference type="GO" id="GO:0003964">
    <property type="term" value="F:RNA-directed DNA polymerase activity"/>
    <property type="evidence" value="ECO:0007669"/>
    <property type="project" value="UniProtKB-KW"/>
</dbReference>
<evidence type="ECO:0000256" key="6">
    <source>
        <dbReference type="ARBA" id="ARBA00022918"/>
    </source>
</evidence>
<evidence type="ECO:0000313" key="8">
    <source>
        <dbReference type="EMBL" id="KAI5440490.1"/>
    </source>
</evidence>
<dbReference type="InterPro" id="IPR016197">
    <property type="entry name" value="Chromo-like_dom_sf"/>
</dbReference>
<dbReference type="Pfam" id="PF00385">
    <property type="entry name" value="Chromo"/>
    <property type="match status" value="1"/>
</dbReference>
<sequence length="243" mass="28216">MLSTKSCKDRVWAVQHWRPYLLGRRFVVYSDQKSLRHLLQQRITTANQQSWIAKLLGYHLEVVYKPELENKAVDSLSRIYEEAELKGLISFHIWVKEKQLLEEFHSSPAGGHSGFLRTYQRLASSLYWIGMKKSVQEFIKACDVVGKYTVEAYENELEEPKELLASRKIRGGDQLIKQWLVKWRGRGRENTTWEDETPLRNKFTHRNLEDKVVTAEGGGDEIPISGPIVEVPVKIAHFMACLF</sequence>
<dbReference type="Proteomes" id="UP001058974">
    <property type="component" value="Chromosome 1"/>
</dbReference>
<comment type="caution">
    <text evidence="8">The sequence shown here is derived from an EMBL/GenBank/DDBJ whole genome shotgun (WGS) entry which is preliminary data.</text>
</comment>
<gene>
    <name evidence="8" type="ORF">KIW84_010098</name>
</gene>
<evidence type="ECO:0000256" key="2">
    <source>
        <dbReference type="ARBA" id="ARBA00022695"/>
    </source>
</evidence>
<keyword evidence="6" id="KW-0695">RNA-directed DNA polymerase</keyword>
<dbReference type="PANTHER" id="PTHR37984:SF5">
    <property type="entry name" value="PROTEIN NYNRIN-LIKE"/>
    <property type="match status" value="1"/>
</dbReference>
<dbReference type="SUPFAM" id="SSF54160">
    <property type="entry name" value="Chromo domain-like"/>
    <property type="match status" value="1"/>
</dbReference>
<evidence type="ECO:0000256" key="4">
    <source>
        <dbReference type="ARBA" id="ARBA00022759"/>
    </source>
</evidence>
<keyword evidence="2" id="KW-0548">Nucleotidyltransferase</keyword>
<dbReference type="Gramene" id="Psat01G0009800-T1">
    <property type="protein sequence ID" value="KAI5440490.1"/>
    <property type="gene ID" value="KIW84_010098"/>
</dbReference>
<dbReference type="Pfam" id="PF17917">
    <property type="entry name" value="RT_RNaseH"/>
    <property type="match status" value="1"/>
</dbReference>
<evidence type="ECO:0000256" key="5">
    <source>
        <dbReference type="ARBA" id="ARBA00022801"/>
    </source>
</evidence>
<dbReference type="GO" id="GO:0004519">
    <property type="term" value="F:endonuclease activity"/>
    <property type="evidence" value="ECO:0007669"/>
    <property type="project" value="UniProtKB-KW"/>
</dbReference>
<dbReference type="PROSITE" id="PS50013">
    <property type="entry name" value="CHROMO_2"/>
    <property type="match status" value="1"/>
</dbReference>
<dbReference type="CDD" id="cd00024">
    <property type="entry name" value="CD_CSD"/>
    <property type="match status" value="1"/>
</dbReference>
<evidence type="ECO:0000256" key="1">
    <source>
        <dbReference type="ARBA" id="ARBA00022679"/>
    </source>
</evidence>
<evidence type="ECO:0000313" key="9">
    <source>
        <dbReference type="Proteomes" id="UP001058974"/>
    </source>
</evidence>
<evidence type="ECO:0000256" key="3">
    <source>
        <dbReference type="ARBA" id="ARBA00022722"/>
    </source>
</evidence>
<evidence type="ECO:0000259" key="7">
    <source>
        <dbReference type="PROSITE" id="PS50013"/>
    </source>
</evidence>
<keyword evidence="3" id="KW-0540">Nuclease</keyword>
<feature type="domain" description="Chromo" evidence="7">
    <location>
        <begin position="158"/>
        <end position="199"/>
    </location>
</feature>
<dbReference type="AlphaFoldDB" id="A0A9D4YNE1"/>
<dbReference type="Gene3D" id="2.40.50.40">
    <property type="match status" value="1"/>
</dbReference>
<dbReference type="Pfam" id="PF17921">
    <property type="entry name" value="Integrase_H2C2"/>
    <property type="match status" value="1"/>
</dbReference>
<dbReference type="PANTHER" id="PTHR37984">
    <property type="entry name" value="PROTEIN CBG26694"/>
    <property type="match status" value="1"/>
</dbReference>
<proteinExistence type="predicted"/>
<dbReference type="InterPro" id="IPR041588">
    <property type="entry name" value="Integrase_H2C2"/>
</dbReference>